<proteinExistence type="predicted"/>
<evidence type="ECO:0000256" key="1">
    <source>
        <dbReference type="SAM" id="MobiDB-lite"/>
    </source>
</evidence>
<gene>
    <name evidence="2" type="ORF">DS957_011050</name>
</gene>
<dbReference type="Proteomes" id="UP000253437">
    <property type="component" value="Unassembled WGS sequence"/>
</dbReference>
<dbReference type="EMBL" id="QOUW02000030">
    <property type="protein sequence ID" value="RIW13493.1"/>
    <property type="molecule type" value="Genomic_DNA"/>
</dbReference>
<evidence type="ECO:0000313" key="3">
    <source>
        <dbReference type="Proteomes" id="UP000253437"/>
    </source>
</evidence>
<name>A0A8B3DPN8_VIBHA</name>
<dbReference type="RefSeq" id="WP_114092177.1">
    <property type="nucleotide sequence ID" value="NZ_OV766764.1"/>
</dbReference>
<accession>A0A8B3DPN8</accession>
<protein>
    <submittedName>
        <fullName evidence="2">Uncharacterized protein</fullName>
    </submittedName>
</protein>
<feature type="region of interest" description="Disordered" evidence="1">
    <location>
        <begin position="1"/>
        <end position="24"/>
    </location>
</feature>
<organism evidence="2 3">
    <name type="scientific">Vibrio harveyi</name>
    <name type="common">Beneckea harveyi</name>
    <dbReference type="NCBI Taxonomy" id="669"/>
    <lineage>
        <taxon>Bacteria</taxon>
        <taxon>Pseudomonadati</taxon>
        <taxon>Pseudomonadota</taxon>
        <taxon>Gammaproteobacteria</taxon>
        <taxon>Vibrionales</taxon>
        <taxon>Vibrionaceae</taxon>
        <taxon>Vibrio</taxon>
    </lineage>
</organism>
<dbReference type="AlphaFoldDB" id="A0A8B3DPN8"/>
<sequence length="158" mass="17858">MAQQNSTLTLPKMPNSDQRLAVGHESPPKNYVSLSEVQVGFIQLVDCDSQQVLAQREGLNKPTCFEYLQEKVWSVVAGLEMRFVEQTEVVHPYKFFCAVPKASVVKVYHSQLVSQEPVDVKPVWQGLALQLEESRALIESAQWDAFDLEGNWIGTSEY</sequence>
<reference evidence="2 3" key="1">
    <citation type="submission" date="2018-08" db="EMBL/GenBank/DDBJ databases">
        <title>Vibrio harveyi strains pathogenic to white snook Centropomus viridis Lockington (1877) and potential probiotic bacteria.</title>
        <authorList>
            <person name="Soto-Rodriguez S."/>
            <person name="Gomez-Gil B."/>
            <person name="Lozano-Olvera R."/>
        </authorList>
    </citation>
    <scope>NUCLEOTIDE SEQUENCE [LARGE SCALE GENOMIC DNA]</scope>
    <source>
        <strain evidence="2 3">CAIM 1508</strain>
    </source>
</reference>
<comment type="caution">
    <text evidence="2">The sequence shown here is derived from an EMBL/GenBank/DDBJ whole genome shotgun (WGS) entry which is preliminary data.</text>
</comment>
<evidence type="ECO:0000313" key="2">
    <source>
        <dbReference type="EMBL" id="RIW13493.1"/>
    </source>
</evidence>